<keyword evidence="2" id="KW-1185">Reference proteome</keyword>
<organism evidence="1 2">
    <name type="scientific">Propionibacterium freudenreichii subsp. shermanii (strain ATCC 9614 / DSM 4902 / CIP 103027 / NCIMB 8099 / CIRM-BIA1)</name>
    <dbReference type="NCBI Taxonomy" id="754252"/>
    <lineage>
        <taxon>Bacteria</taxon>
        <taxon>Bacillati</taxon>
        <taxon>Actinomycetota</taxon>
        <taxon>Actinomycetes</taxon>
        <taxon>Propionibacteriales</taxon>
        <taxon>Propionibacteriaceae</taxon>
        <taxon>Propionibacterium</taxon>
    </lineage>
</organism>
<dbReference type="KEGG" id="pfr:PFREUD_21020"/>
<protein>
    <submittedName>
        <fullName evidence="1">Uncharacterized protein</fullName>
    </submittedName>
</protein>
<name>D7GGD4_PROFC</name>
<evidence type="ECO:0000313" key="2">
    <source>
        <dbReference type="Proteomes" id="UP000000936"/>
    </source>
</evidence>
<dbReference type="EMBL" id="FN806773">
    <property type="protein sequence ID" value="CBL57595.1"/>
    <property type="molecule type" value="Genomic_DNA"/>
</dbReference>
<dbReference type="HOGENOM" id="CLU_3435908_0_0_11"/>
<gene>
    <name evidence="1" type="ordered locus">PFREUD_21020</name>
</gene>
<sequence>MFSIYYFDGRDAS</sequence>
<evidence type="ECO:0000313" key="1">
    <source>
        <dbReference type="EMBL" id="CBL57595.1"/>
    </source>
</evidence>
<accession>D7GGD4</accession>
<reference evidence="1 2" key="1">
    <citation type="journal article" date="2010" name="PLoS ONE">
        <title>The complete genome of Propionibacterium freudenreichii CIRM-BIA1, a hardy actinobacterium with food and probiotic applications.</title>
        <authorList>
            <person name="Falentin H."/>
            <person name="Deutsch S.M."/>
            <person name="Jan G."/>
            <person name="Loux V."/>
            <person name="Thierry A."/>
            <person name="Parayre S."/>
            <person name="Maillard M.B."/>
            <person name="Dherbecourt J."/>
            <person name="Cousin F.J."/>
            <person name="Jardin J."/>
            <person name="Siguier P."/>
            <person name="Couloux A."/>
            <person name="Barbe V."/>
            <person name="Vacherie B."/>
            <person name="Wincker P."/>
            <person name="Gibrat J.F."/>
            <person name="Gaillardin C."/>
            <person name="Lortal S."/>
        </authorList>
    </citation>
    <scope>NUCLEOTIDE SEQUENCE [LARGE SCALE GENOMIC DNA]</scope>
    <source>
        <strain evidence="2">ATCC 9614 / DSM 4902 / CIP 103027 / NCIMB 8099 / CIRM-BIA1</strain>
    </source>
</reference>
<dbReference type="Proteomes" id="UP000000936">
    <property type="component" value="Chromosome"/>
</dbReference>
<proteinExistence type="predicted"/>